<dbReference type="InterPro" id="IPR027417">
    <property type="entry name" value="P-loop_NTPase"/>
</dbReference>
<protein>
    <recommendedName>
        <fullName evidence="1">Dynamin stalk domain-containing protein</fullName>
    </recommendedName>
</protein>
<comment type="caution">
    <text evidence="2">The sequence shown here is derived from an EMBL/GenBank/DDBJ whole genome shotgun (WGS) entry which is preliminary data.</text>
</comment>
<dbReference type="Gene3D" id="3.40.50.300">
    <property type="entry name" value="P-loop containing nucleotide triphosphate hydrolases"/>
    <property type="match status" value="1"/>
</dbReference>
<feature type="domain" description="Dynamin stalk" evidence="1">
    <location>
        <begin position="32"/>
        <end position="121"/>
    </location>
</feature>
<proteinExistence type="predicted"/>
<name>A0A834GYN8_RHOSS</name>
<evidence type="ECO:0000313" key="3">
    <source>
        <dbReference type="Proteomes" id="UP000626092"/>
    </source>
</evidence>
<dbReference type="GO" id="GO:0016020">
    <property type="term" value="C:membrane"/>
    <property type="evidence" value="ECO:0007669"/>
    <property type="project" value="TreeGrafter"/>
</dbReference>
<dbReference type="InterPro" id="IPR000375">
    <property type="entry name" value="Dynamin_stalk"/>
</dbReference>
<dbReference type="GO" id="GO:0005874">
    <property type="term" value="C:microtubule"/>
    <property type="evidence" value="ECO:0007669"/>
    <property type="project" value="TreeGrafter"/>
</dbReference>
<dbReference type="SUPFAM" id="SSF52540">
    <property type="entry name" value="P-loop containing nucleoside triphosphate hydrolases"/>
    <property type="match status" value="1"/>
</dbReference>
<dbReference type="PANTHER" id="PTHR11566:SF21">
    <property type="entry name" value="DYNAMIN RELATED PROTEIN 1, ISOFORM A"/>
    <property type="match status" value="1"/>
</dbReference>
<keyword evidence="3" id="KW-1185">Reference proteome</keyword>
<dbReference type="InterPro" id="IPR022812">
    <property type="entry name" value="Dynamin"/>
</dbReference>
<dbReference type="AlphaFoldDB" id="A0A834GYN8"/>
<dbReference type="GO" id="GO:0005737">
    <property type="term" value="C:cytoplasm"/>
    <property type="evidence" value="ECO:0007669"/>
    <property type="project" value="TreeGrafter"/>
</dbReference>
<dbReference type="PANTHER" id="PTHR11566">
    <property type="entry name" value="DYNAMIN"/>
    <property type="match status" value="1"/>
</dbReference>
<gene>
    <name evidence="2" type="ORF">RHSIM_Rhsim05G0106600</name>
</gene>
<dbReference type="Pfam" id="PF01031">
    <property type="entry name" value="Dynamin_M"/>
    <property type="match status" value="1"/>
</dbReference>
<organism evidence="2 3">
    <name type="scientific">Rhododendron simsii</name>
    <name type="common">Sims's rhododendron</name>
    <dbReference type="NCBI Taxonomy" id="118357"/>
    <lineage>
        <taxon>Eukaryota</taxon>
        <taxon>Viridiplantae</taxon>
        <taxon>Streptophyta</taxon>
        <taxon>Embryophyta</taxon>
        <taxon>Tracheophyta</taxon>
        <taxon>Spermatophyta</taxon>
        <taxon>Magnoliopsida</taxon>
        <taxon>eudicotyledons</taxon>
        <taxon>Gunneridae</taxon>
        <taxon>Pentapetalae</taxon>
        <taxon>asterids</taxon>
        <taxon>Ericales</taxon>
        <taxon>Ericaceae</taxon>
        <taxon>Ericoideae</taxon>
        <taxon>Rhodoreae</taxon>
        <taxon>Rhododendron</taxon>
    </lineage>
</organism>
<evidence type="ECO:0000313" key="2">
    <source>
        <dbReference type="EMBL" id="KAF7144245.1"/>
    </source>
</evidence>
<dbReference type="Proteomes" id="UP000626092">
    <property type="component" value="Unassembled WGS sequence"/>
</dbReference>
<dbReference type="GO" id="GO:0003924">
    <property type="term" value="F:GTPase activity"/>
    <property type="evidence" value="ECO:0007669"/>
    <property type="project" value="TreeGrafter"/>
</dbReference>
<dbReference type="OrthoDB" id="1719304at2759"/>
<evidence type="ECO:0000259" key="1">
    <source>
        <dbReference type="Pfam" id="PF01031"/>
    </source>
</evidence>
<sequence length="125" mass="13829">MPILIVSYALYISAVRTIGVITKLDIIDRGTNARNFLLGKVISLRLGFVGVVNLNQAYIMLNWIIKDALLAEEKFFRSHPVYSDIADRCGIPQLVKMLNQILVQRIMAIPGLKSCISAALVSVAK</sequence>
<accession>A0A834GYN8</accession>
<reference evidence="2" key="1">
    <citation type="submission" date="2019-11" db="EMBL/GenBank/DDBJ databases">
        <authorList>
            <person name="Liu Y."/>
            <person name="Hou J."/>
            <person name="Li T.-Q."/>
            <person name="Guan C.-H."/>
            <person name="Wu X."/>
            <person name="Wu H.-Z."/>
            <person name="Ling F."/>
            <person name="Zhang R."/>
            <person name="Shi X.-G."/>
            <person name="Ren J.-P."/>
            <person name="Chen E.-F."/>
            <person name="Sun J.-M."/>
        </authorList>
    </citation>
    <scope>NUCLEOTIDE SEQUENCE</scope>
    <source>
        <strain evidence="2">Adult_tree_wgs_1</strain>
        <tissue evidence="2">Leaves</tissue>
    </source>
</reference>
<dbReference type="GO" id="GO:0008017">
    <property type="term" value="F:microtubule binding"/>
    <property type="evidence" value="ECO:0007669"/>
    <property type="project" value="TreeGrafter"/>
</dbReference>
<dbReference type="EMBL" id="WJXA01000005">
    <property type="protein sequence ID" value="KAF7144245.1"/>
    <property type="molecule type" value="Genomic_DNA"/>
</dbReference>